<keyword evidence="9 13" id="KW-0378">Hydrolase</keyword>
<dbReference type="STRING" id="1036611.A0A1L9PK34"/>
<dbReference type="FunFam" id="2.40.70.10:FF:000026">
    <property type="entry name" value="Endothiapepsin"/>
    <property type="match status" value="1"/>
</dbReference>
<evidence type="ECO:0000256" key="8">
    <source>
        <dbReference type="ARBA" id="ARBA00022750"/>
    </source>
</evidence>
<evidence type="ECO:0000256" key="14">
    <source>
        <dbReference type="SAM" id="SignalP"/>
    </source>
</evidence>
<dbReference type="PANTHER" id="PTHR47966">
    <property type="entry name" value="BETA-SITE APP-CLEAVING ENZYME, ISOFORM A-RELATED"/>
    <property type="match status" value="1"/>
</dbReference>
<gene>
    <name evidence="16" type="ORF">ASPVEDRAFT_192198</name>
</gene>
<organism evidence="16 17">
    <name type="scientific">Aspergillus versicolor CBS 583.65</name>
    <dbReference type="NCBI Taxonomy" id="1036611"/>
    <lineage>
        <taxon>Eukaryota</taxon>
        <taxon>Fungi</taxon>
        <taxon>Dikarya</taxon>
        <taxon>Ascomycota</taxon>
        <taxon>Pezizomycotina</taxon>
        <taxon>Eurotiomycetes</taxon>
        <taxon>Eurotiomycetidae</taxon>
        <taxon>Eurotiales</taxon>
        <taxon>Aspergillaceae</taxon>
        <taxon>Aspergillus</taxon>
        <taxon>Aspergillus subgen. Nidulantes</taxon>
    </lineage>
</organism>
<keyword evidence="8 13" id="KW-0064">Aspartyl protease</keyword>
<dbReference type="PROSITE" id="PS00141">
    <property type="entry name" value="ASP_PROTEASE"/>
    <property type="match status" value="2"/>
</dbReference>
<dbReference type="Gene3D" id="2.40.70.10">
    <property type="entry name" value="Acid Proteases"/>
    <property type="match status" value="2"/>
</dbReference>
<dbReference type="OrthoDB" id="2747330at2759"/>
<dbReference type="VEuPathDB" id="FungiDB:ASPVEDRAFT_192198"/>
<feature type="active site" evidence="12">
    <location>
        <position position="102"/>
    </location>
</feature>
<evidence type="ECO:0000256" key="2">
    <source>
        <dbReference type="ARBA" id="ARBA00004613"/>
    </source>
</evidence>
<evidence type="ECO:0000256" key="12">
    <source>
        <dbReference type="PIRSR" id="PIRSR601461-1"/>
    </source>
</evidence>
<keyword evidence="17" id="KW-1185">Reference proteome</keyword>
<dbReference type="Pfam" id="PF00026">
    <property type="entry name" value="Asp"/>
    <property type="match status" value="1"/>
</dbReference>
<keyword evidence="6" id="KW-0964">Secreted</keyword>
<evidence type="ECO:0000259" key="15">
    <source>
        <dbReference type="PROSITE" id="PS51767"/>
    </source>
</evidence>
<evidence type="ECO:0000256" key="3">
    <source>
        <dbReference type="ARBA" id="ARBA00007447"/>
    </source>
</evidence>
<evidence type="ECO:0000256" key="4">
    <source>
        <dbReference type="ARBA" id="ARBA00013210"/>
    </source>
</evidence>
<dbReference type="InterPro" id="IPR001461">
    <property type="entry name" value="Aspartic_peptidase_A1"/>
</dbReference>
<dbReference type="GO" id="GO:0005576">
    <property type="term" value="C:extracellular region"/>
    <property type="evidence" value="ECO:0007669"/>
    <property type="project" value="UniProtKB-SubCell"/>
</dbReference>
<keyword evidence="14" id="KW-0732">Signal</keyword>
<comment type="catalytic activity">
    <reaction evidence="1">
        <text>Hydrolysis of proteins with broad specificity. Generally favors hydrophobic residues in P1 and P1', but also accepts Lys in P1, which leads to activation of trypsinogen. Does not clot milk.</text>
        <dbReference type="EC" id="3.4.23.18"/>
    </reaction>
</comment>
<dbReference type="AlphaFoldDB" id="A0A1L9PK34"/>
<proteinExistence type="inferred from homology"/>
<dbReference type="GeneID" id="63724618"/>
<evidence type="ECO:0000256" key="9">
    <source>
        <dbReference type="ARBA" id="ARBA00022801"/>
    </source>
</evidence>
<dbReference type="EC" id="3.4.23.18" evidence="4"/>
<comment type="subcellular location">
    <subcellularLocation>
        <location evidence="2">Secreted</location>
    </subcellularLocation>
</comment>
<dbReference type="GO" id="GO:0004190">
    <property type="term" value="F:aspartic-type endopeptidase activity"/>
    <property type="evidence" value="ECO:0007669"/>
    <property type="project" value="UniProtKB-KW"/>
</dbReference>
<reference evidence="17" key="1">
    <citation type="journal article" date="2017" name="Genome Biol.">
        <title>Comparative genomics reveals high biological diversity and specific adaptations in the industrially and medically important fungal genus Aspergillus.</title>
        <authorList>
            <person name="de Vries R.P."/>
            <person name="Riley R."/>
            <person name="Wiebenga A."/>
            <person name="Aguilar-Osorio G."/>
            <person name="Amillis S."/>
            <person name="Uchima C.A."/>
            <person name="Anderluh G."/>
            <person name="Asadollahi M."/>
            <person name="Askin M."/>
            <person name="Barry K."/>
            <person name="Battaglia E."/>
            <person name="Bayram O."/>
            <person name="Benocci T."/>
            <person name="Braus-Stromeyer S.A."/>
            <person name="Caldana C."/>
            <person name="Canovas D."/>
            <person name="Cerqueira G.C."/>
            <person name="Chen F."/>
            <person name="Chen W."/>
            <person name="Choi C."/>
            <person name="Clum A."/>
            <person name="Dos Santos R.A."/>
            <person name="Damasio A.R."/>
            <person name="Diallinas G."/>
            <person name="Emri T."/>
            <person name="Fekete E."/>
            <person name="Flipphi M."/>
            <person name="Freyberg S."/>
            <person name="Gallo A."/>
            <person name="Gournas C."/>
            <person name="Habgood R."/>
            <person name="Hainaut M."/>
            <person name="Harispe M.L."/>
            <person name="Henrissat B."/>
            <person name="Hilden K.S."/>
            <person name="Hope R."/>
            <person name="Hossain A."/>
            <person name="Karabika E."/>
            <person name="Karaffa L."/>
            <person name="Karanyi Z."/>
            <person name="Krasevec N."/>
            <person name="Kuo A."/>
            <person name="Kusch H."/>
            <person name="LaButti K."/>
            <person name="Lagendijk E.L."/>
            <person name="Lapidus A."/>
            <person name="Levasseur A."/>
            <person name="Lindquist E."/>
            <person name="Lipzen A."/>
            <person name="Logrieco A.F."/>
            <person name="MacCabe A."/>
            <person name="Maekelae M.R."/>
            <person name="Malavazi I."/>
            <person name="Melin P."/>
            <person name="Meyer V."/>
            <person name="Mielnichuk N."/>
            <person name="Miskei M."/>
            <person name="Molnar A.P."/>
            <person name="Mule G."/>
            <person name="Ngan C.Y."/>
            <person name="Orejas M."/>
            <person name="Orosz E."/>
            <person name="Ouedraogo J.P."/>
            <person name="Overkamp K.M."/>
            <person name="Park H.-S."/>
            <person name="Perrone G."/>
            <person name="Piumi F."/>
            <person name="Punt P.J."/>
            <person name="Ram A.F."/>
            <person name="Ramon A."/>
            <person name="Rauscher S."/>
            <person name="Record E."/>
            <person name="Riano-Pachon D.M."/>
            <person name="Robert V."/>
            <person name="Roehrig J."/>
            <person name="Ruller R."/>
            <person name="Salamov A."/>
            <person name="Salih N.S."/>
            <person name="Samson R.A."/>
            <person name="Sandor E."/>
            <person name="Sanguinetti M."/>
            <person name="Schuetze T."/>
            <person name="Sepcic K."/>
            <person name="Shelest E."/>
            <person name="Sherlock G."/>
            <person name="Sophianopoulou V."/>
            <person name="Squina F.M."/>
            <person name="Sun H."/>
            <person name="Susca A."/>
            <person name="Todd R.B."/>
            <person name="Tsang A."/>
            <person name="Unkles S.E."/>
            <person name="van de Wiele N."/>
            <person name="van Rossen-Uffink D."/>
            <person name="Oliveira J.V."/>
            <person name="Vesth T.C."/>
            <person name="Visser J."/>
            <person name="Yu J.-H."/>
            <person name="Zhou M."/>
            <person name="Andersen M.R."/>
            <person name="Archer D.B."/>
            <person name="Baker S.E."/>
            <person name="Benoit I."/>
            <person name="Brakhage A.A."/>
            <person name="Braus G.H."/>
            <person name="Fischer R."/>
            <person name="Frisvad J.C."/>
            <person name="Goldman G.H."/>
            <person name="Houbraken J."/>
            <person name="Oakley B."/>
            <person name="Pocsi I."/>
            <person name="Scazzocchio C."/>
            <person name="Seiboth B."/>
            <person name="vanKuyk P.A."/>
            <person name="Wortman J."/>
            <person name="Dyer P.S."/>
            <person name="Grigoriev I.V."/>
        </authorList>
    </citation>
    <scope>NUCLEOTIDE SEQUENCE [LARGE SCALE GENOMIC DNA]</scope>
    <source>
        <strain evidence="17">CBS 583.65</strain>
    </source>
</reference>
<dbReference type="RefSeq" id="XP_040667636.1">
    <property type="nucleotide sequence ID" value="XM_040809107.1"/>
</dbReference>
<accession>A0A1L9PK34</accession>
<dbReference type="PRINTS" id="PR00792">
    <property type="entry name" value="PEPSIN"/>
</dbReference>
<dbReference type="InterPro" id="IPR034163">
    <property type="entry name" value="Aspergillopepsin-like_cat_dom"/>
</dbReference>
<evidence type="ECO:0000256" key="10">
    <source>
        <dbReference type="ARBA" id="ARBA00029931"/>
    </source>
</evidence>
<keyword evidence="7 13" id="KW-0645">Protease</keyword>
<evidence type="ECO:0000256" key="7">
    <source>
        <dbReference type="ARBA" id="ARBA00022670"/>
    </source>
</evidence>
<dbReference type="PANTHER" id="PTHR47966:SF2">
    <property type="entry name" value="ASPERGILLOPEPSIN-1-RELATED"/>
    <property type="match status" value="1"/>
</dbReference>
<evidence type="ECO:0000313" key="17">
    <source>
        <dbReference type="Proteomes" id="UP000184073"/>
    </source>
</evidence>
<feature type="signal peptide" evidence="14">
    <location>
        <begin position="1"/>
        <end position="20"/>
    </location>
</feature>
<dbReference type="Proteomes" id="UP000184073">
    <property type="component" value="Unassembled WGS sequence"/>
</dbReference>
<dbReference type="PROSITE" id="PS51767">
    <property type="entry name" value="PEPTIDASE_A1"/>
    <property type="match status" value="1"/>
</dbReference>
<sequence>MVVFSKVTAVALGLSTVASALPGVKPRKGFTVEQVVATKSAPKPINVPGVYLSALNKYGATVPQHIKDAAGSGSVIANPEEEDSQYLTPVTVGGKTLNLDFDTGSADLWVFSSELPSSEQSGHSIYKPAGNATKLDGYSWKISYGDGSGASGDVYKDTVSVGSITARGQAVESAKQISEQFVQDRNNDGLLGLSFSSINTVQPKPQKTFFDTVKSELDAPLFAVALKHHAPGAYDFGFIDKKKYKGSIAYADVDSSDGFWKFTASSYGVGNGGGNSSSPLTGIADTGTTLMMLDDEVVQAYYDKVPSAKNDQQAGGFVFPCDSELPAFTLTIGNYVAVVPGKHINWAPVTEGGESCFGGIQSNQGLQFSILGDVFLKSQYVIFDSRGPKLGFAPQA</sequence>
<evidence type="ECO:0000256" key="11">
    <source>
        <dbReference type="ARBA" id="ARBA00033457"/>
    </source>
</evidence>
<dbReference type="InterPro" id="IPR021109">
    <property type="entry name" value="Peptidase_aspartic_dom_sf"/>
</dbReference>
<comment type="similarity">
    <text evidence="3 13">Belongs to the peptidase A1 family.</text>
</comment>
<dbReference type="SUPFAM" id="SSF50630">
    <property type="entry name" value="Acid proteases"/>
    <property type="match status" value="1"/>
</dbReference>
<protein>
    <recommendedName>
        <fullName evidence="5">Aspergillopepsin-1</fullName>
        <ecNumber evidence="4">3.4.23.18</ecNumber>
    </recommendedName>
    <alternativeName>
        <fullName evidence="10">Aspergillopepsin I</fullName>
    </alternativeName>
    <alternativeName>
        <fullName evidence="11">Aspergillopeptidase A</fullName>
    </alternativeName>
</protein>
<dbReference type="InterPro" id="IPR001969">
    <property type="entry name" value="Aspartic_peptidase_AS"/>
</dbReference>
<evidence type="ECO:0000256" key="1">
    <source>
        <dbReference type="ARBA" id="ARBA00000391"/>
    </source>
</evidence>
<evidence type="ECO:0000256" key="5">
    <source>
        <dbReference type="ARBA" id="ARBA00020252"/>
    </source>
</evidence>
<feature type="chain" id="PRO_5012476701" description="Aspergillopepsin-1" evidence="14">
    <location>
        <begin position="21"/>
        <end position="396"/>
    </location>
</feature>
<feature type="domain" description="Peptidase A1" evidence="15">
    <location>
        <begin position="86"/>
        <end position="393"/>
    </location>
</feature>
<dbReference type="GO" id="GO:0006508">
    <property type="term" value="P:proteolysis"/>
    <property type="evidence" value="ECO:0007669"/>
    <property type="project" value="UniProtKB-KW"/>
</dbReference>
<feature type="active site" evidence="12">
    <location>
        <position position="285"/>
    </location>
</feature>
<name>A0A1L9PK34_ASPVE</name>
<dbReference type="CDD" id="cd06097">
    <property type="entry name" value="Aspergillopepsin_like"/>
    <property type="match status" value="1"/>
</dbReference>
<evidence type="ECO:0000256" key="6">
    <source>
        <dbReference type="ARBA" id="ARBA00022525"/>
    </source>
</evidence>
<dbReference type="FunFam" id="2.40.70.10:FF:000024">
    <property type="entry name" value="Endothiapepsin"/>
    <property type="match status" value="1"/>
</dbReference>
<dbReference type="InterPro" id="IPR033121">
    <property type="entry name" value="PEPTIDASE_A1"/>
</dbReference>
<evidence type="ECO:0000256" key="13">
    <source>
        <dbReference type="RuleBase" id="RU000454"/>
    </source>
</evidence>
<evidence type="ECO:0000313" key="16">
    <source>
        <dbReference type="EMBL" id="OJJ01874.1"/>
    </source>
</evidence>
<dbReference type="EMBL" id="KV878128">
    <property type="protein sequence ID" value="OJJ01874.1"/>
    <property type="molecule type" value="Genomic_DNA"/>
</dbReference>